<gene>
    <name evidence="2" type="ORF">LK09_08730</name>
</gene>
<evidence type="ECO:0000313" key="3">
    <source>
        <dbReference type="Proteomes" id="UP000031030"/>
    </source>
</evidence>
<dbReference type="STRING" id="1348253.LK09_08730"/>
<protein>
    <submittedName>
        <fullName evidence="2">Uncharacterized protein</fullName>
    </submittedName>
</protein>
<organism evidence="2 3">
    <name type="scientific">Microbacterium mangrovi</name>
    <dbReference type="NCBI Taxonomy" id="1348253"/>
    <lineage>
        <taxon>Bacteria</taxon>
        <taxon>Bacillati</taxon>
        <taxon>Actinomycetota</taxon>
        <taxon>Actinomycetes</taxon>
        <taxon>Micrococcales</taxon>
        <taxon>Microbacteriaceae</taxon>
        <taxon>Microbacterium</taxon>
    </lineage>
</organism>
<reference evidence="2 3" key="1">
    <citation type="submission" date="2014-11" db="EMBL/GenBank/DDBJ databases">
        <title>Genome sequence of Microbacterium mangrovi MUSC 115(T).</title>
        <authorList>
            <person name="Lee L.-H."/>
        </authorList>
    </citation>
    <scope>NUCLEOTIDE SEQUENCE [LARGE SCALE GENOMIC DNA]</scope>
    <source>
        <strain evidence="2 3">MUSC 115</strain>
    </source>
</reference>
<accession>A0A0B2A757</accession>
<dbReference type="OrthoDB" id="5070108at2"/>
<feature type="transmembrane region" description="Helical" evidence="1">
    <location>
        <begin position="21"/>
        <end position="45"/>
    </location>
</feature>
<name>A0A0B2A757_9MICO</name>
<keyword evidence="1" id="KW-1133">Transmembrane helix</keyword>
<feature type="transmembrane region" description="Helical" evidence="1">
    <location>
        <begin position="93"/>
        <end position="115"/>
    </location>
</feature>
<dbReference type="EMBL" id="JTDK01000006">
    <property type="protein sequence ID" value="KHK98920.1"/>
    <property type="molecule type" value="Genomic_DNA"/>
</dbReference>
<sequence>MASQDTDDSLSLGNKSGLWGALIGLIVFAFIAVPLSAAVSFATHPATRQLFAGRLSEATQGGYQAFWWTVSLLLVALPFLIGFGVAKLSRKTLVTVGVIIAILLILIVVLGSAFVF</sequence>
<keyword evidence="1" id="KW-0472">Membrane</keyword>
<keyword evidence="1" id="KW-0812">Transmembrane</keyword>
<dbReference type="Proteomes" id="UP000031030">
    <property type="component" value="Unassembled WGS sequence"/>
</dbReference>
<dbReference type="AlphaFoldDB" id="A0A0B2A757"/>
<evidence type="ECO:0000256" key="1">
    <source>
        <dbReference type="SAM" id="Phobius"/>
    </source>
</evidence>
<comment type="caution">
    <text evidence="2">The sequence shown here is derived from an EMBL/GenBank/DDBJ whole genome shotgun (WGS) entry which is preliminary data.</text>
</comment>
<evidence type="ECO:0000313" key="2">
    <source>
        <dbReference type="EMBL" id="KHK98920.1"/>
    </source>
</evidence>
<keyword evidence="3" id="KW-1185">Reference proteome</keyword>
<proteinExistence type="predicted"/>
<feature type="transmembrane region" description="Helical" evidence="1">
    <location>
        <begin position="65"/>
        <end position="86"/>
    </location>
</feature>
<dbReference type="RefSeq" id="WP_039397906.1">
    <property type="nucleotide sequence ID" value="NZ_JTDK01000006.1"/>
</dbReference>